<dbReference type="PROSITE" id="PS50943">
    <property type="entry name" value="HTH_CROC1"/>
    <property type="match status" value="1"/>
</dbReference>
<feature type="domain" description="HTH cro/C1-type" evidence="1">
    <location>
        <begin position="15"/>
        <end position="50"/>
    </location>
</feature>
<accession>A0A857J5R8</accession>
<dbReference type="EMBL" id="CP047650">
    <property type="protein sequence ID" value="QHI99344.1"/>
    <property type="molecule type" value="Genomic_DNA"/>
</dbReference>
<dbReference type="InterPro" id="IPR001387">
    <property type="entry name" value="Cro/C1-type_HTH"/>
</dbReference>
<evidence type="ECO:0000313" key="3">
    <source>
        <dbReference type="Proteomes" id="UP000464787"/>
    </source>
</evidence>
<dbReference type="InterPro" id="IPR010982">
    <property type="entry name" value="Lambda_DNA-bd_dom_sf"/>
</dbReference>
<dbReference type="SUPFAM" id="SSF47413">
    <property type="entry name" value="lambda repressor-like DNA-binding domains"/>
    <property type="match status" value="1"/>
</dbReference>
<sequence length="73" mass="8021">METTLQLLKRLRSSGMTQIEISKETGIPQPRLSRWEQGDVARSADDALRLNDLAARRDAESASVAERSSHAAA</sequence>
<dbReference type="AlphaFoldDB" id="A0A857J5R8"/>
<evidence type="ECO:0000259" key="1">
    <source>
        <dbReference type="PROSITE" id="PS50943"/>
    </source>
</evidence>
<dbReference type="KEGG" id="xyk:GT347_15985"/>
<keyword evidence="3" id="KW-1185">Reference proteome</keyword>
<name>A0A857J5R8_9BURK</name>
<dbReference type="Pfam" id="PF01381">
    <property type="entry name" value="HTH_3"/>
    <property type="match status" value="1"/>
</dbReference>
<dbReference type="Gene3D" id="1.10.260.40">
    <property type="entry name" value="lambda repressor-like DNA-binding domains"/>
    <property type="match status" value="1"/>
</dbReference>
<dbReference type="GO" id="GO:0003677">
    <property type="term" value="F:DNA binding"/>
    <property type="evidence" value="ECO:0007669"/>
    <property type="project" value="InterPro"/>
</dbReference>
<proteinExistence type="predicted"/>
<gene>
    <name evidence="2" type="ORF">GT347_15985</name>
</gene>
<dbReference type="Proteomes" id="UP000464787">
    <property type="component" value="Chromosome"/>
</dbReference>
<protein>
    <submittedName>
        <fullName evidence="2">Helix-turn-helix domain-containing protein</fullName>
    </submittedName>
</protein>
<dbReference type="CDD" id="cd00093">
    <property type="entry name" value="HTH_XRE"/>
    <property type="match status" value="1"/>
</dbReference>
<organism evidence="2 3">
    <name type="scientific">Xylophilus rhododendri</name>
    <dbReference type="NCBI Taxonomy" id="2697032"/>
    <lineage>
        <taxon>Bacteria</taxon>
        <taxon>Pseudomonadati</taxon>
        <taxon>Pseudomonadota</taxon>
        <taxon>Betaproteobacteria</taxon>
        <taxon>Burkholderiales</taxon>
        <taxon>Xylophilus</taxon>
    </lineage>
</organism>
<reference evidence="2 3" key="1">
    <citation type="submission" date="2020-01" db="EMBL/GenBank/DDBJ databases">
        <title>Genome sequencing of strain KACC 21265.</title>
        <authorList>
            <person name="Heo J."/>
            <person name="Kim S.-J."/>
            <person name="Kim J.-S."/>
            <person name="Hong S.-B."/>
            <person name="Kwon S.-W."/>
        </authorList>
    </citation>
    <scope>NUCLEOTIDE SEQUENCE [LARGE SCALE GENOMIC DNA]</scope>
    <source>
        <strain evidence="2 3">KACC 21265</strain>
    </source>
</reference>
<evidence type="ECO:0000313" key="2">
    <source>
        <dbReference type="EMBL" id="QHI99344.1"/>
    </source>
</evidence>